<dbReference type="NCBIfam" id="TIGR00262">
    <property type="entry name" value="trpA"/>
    <property type="match status" value="1"/>
</dbReference>
<proteinExistence type="inferred from homology"/>
<dbReference type="InterPro" id="IPR013785">
    <property type="entry name" value="Aldolase_TIM"/>
</dbReference>
<reference evidence="11 12" key="1">
    <citation type="submission" date="2018-03" db="EMBL/GenBank/DDBJ databases">
        <title>Genome sequence of Moorella humiferrea DSM 23265.</title>
        <authorList>
            <person name="Poehlein A."/>
            <person name="Daniel R."/>
        </authorList>
    </citation>
    <scope>NUCLEOTIDE SEQUENCE [LARGE SCALE GENOMIC DNA]</scope>
    <source>
        <strain evidence="11 12">DSM 23265</strain>
    </source>
</reference>
<comment type="pathway">
    <text evidence="2 9">Amino-acid biosynthesis; L-tryptophan biosynthesis; L-tryptophan from chorismate: step 5/5.</text>
</comment>
<dbReference type="PROSITE" id="PS00167">
    <property type="entry name" value="TRP_SYNTHASE_ALPHA"/>
    <property type="match status" value="1"/>
</dbReference>
<dbReference type="InterPro" id="IPR018204">
    <property type="entry name" value="Trp_synthase_alpha_AS"/>
</dbReference>
<evidence type="ECO:0000256" key="4">
    <source>
        <dbReference type="ARBA" id="ARBA00022605"/>
    </source>
</evidence>
<gene>
    <name evidence="9 11" type="primary">trpA</name>
    <name evidence="11" type="ORF">MOHU_06730</name>
</gene>
<dbReference type="SUPFAM" id="SSF51366">
    <property type="entry name" value="Ribulose-phoshate binding barrel"/>
    <property type="match status" value="1"/>
</dbReference>
<dbReference type="AlphaFoldDB" id="A0A2T0AVJ9"/>
<dbReference type="EMBL" id="PVXM01000007">
    <property type="protein sequence ID" value="PRR74692.1"/>
    <property type="molecule type" value="Genomic_DNA"/>
</dbReference>
<dbReference type="Pfam" id="PF00290">
    <property type="entry name" value="Trp_syntA"/>
    <property type="match status" value="1"/>
</dbReference>
<comment type="similarity">
    <text evidence="9 10">Belongs to the TrpA family.</text>
</comment>
<protein>
    <recommendedName>
        <fullName evidence="9">Tryptophan synthase alpha chain</fullName>
        <ecNumber evidence="9">4.2.1.20</ecNumber>
    </recommendedName>
</protein>
<comment type="catalytic activity">
    <reaction evidence="8 9">
        <text>(1S,2R)-1-C-(indol-3-yl)glycerol 3-phosphate + L-serine = D-glyceraldehyde 3-phosphate + L-tryptophan + H2O</text>
        <dbReference type="Rhea" id="RHEA:10532"/>
        <dbReference type="ChEBI" id="CHEBI:15377"/>
        <dbReference type="ChEBI" id="CHEBI:33384"/>
        <dbReference type="ChEBI" id="CHEBI:57912"/>
        <dbReference type="ChEBI" id="CHEBI:58866"/>
        <dbReference type="ChEBI" id="CHEBI:59776"/>
        <dbReference type="EC" id="4.2.1.20"/>
    </reaction>
</comment>
<sequence>MGVEKIDAVFTNRKQEGRRALIVYLCAGDPSPEAVATAVEHLAEIGVDIIELGVPFSDPVADGPVIQAASARALANGMNLEKTLLLVQMLRVRLNQPLVLMSYYNPLLQYGLDKLARDLAECGVDGLIVPDLPFEEGGPLREKLKSKKIAAIPLVAPTTTPARLNKITSIGEGFVYCVSLTGVTGARDSLPPGIAAYLERVRKVTDLPLGVGFGISSPDQAVMLAPHCDGIIVGSVVVETIYKKGLAAAAELVRELRQVI</sequence>
<dbReference type="CDD" id="cd04724">
    <property type="entry name" value="Tryptophan_synthase_alpha"/>
    <property type="match status" value="1"/>
</dbReference>
<evidence type="ECO:0000256" key="10">
    <source>
        <dbReference type="RuleBase" id="RU003662"/>
    </source>
</evidence>
<evidence type="ECO:0000256" key="9">
    <source>
        <dbReference type="HAMAP-Rule" id="MF_00131"/>
    </source>
</evidence>
<evidence type="ECO:0000256" key="5">
    <source>
        <dbReference type="ARBA" id="ARBA00022822"/>
    </source>
</evidence>
<dbReference type="HAMAP" id="MF_00131">
    <property type="entry name" value="Trp_synth_alpha"/>
    <property type="match status" value="1"/>
</dbReference>
<evidence type="ECO:0000256" key="6">
    <source>
        <dbReference type="ARBA" id="ARBA00023141"/>
    </source>
</evidence>
<dbReference type="Gene3D" id="3.20.20.70">
    <property type="entry name" value="Aldolase class I"/>
    <property type="match status" value="1"/>
</dbReference>
<dbReference type="Proteomes" id="UP000238415">
    <property type="component" value="Unassembled WGS sequence"/>
</dbReference>
<dbReference type="InterPro" id="IPR011060">
    <property type="entry name" value="RibuloseP-bd_barrel"/>
</dbReference>
<evidence type="ECO:0000313" key="11">
    <source>
        <dbReference type="EMBL" id="PRR74692.1"/>
    </source>
</evidence>
<comment type="subunit">
    <text evidence="3 9">Tetramer of two alpha and two beta chains.</text>
</comment>
<comment type="caution">
    <text evidence="11">The sequence shown here is derived from an EMBL/GenBank/DDBJ whole genome shotgun (WGS) entry which is preliminary data.</text>
</comment>
<evidence type="ECO:0000256" key="3">
    <source>
        <dbReference type="ARBA" id="ARBA00011270"/>
    </source>
</evidence>
<organism evidence="11 12">
    <name type="scientific">Neomoorella humiferrea</name>
    <dbReference type="NCBI Taxonomy" id="676965"/>
    <lineage>
        <taxon>Bacteria</taxon>
        <taxon>Bacillati</taxon>
        <taxon>Bacillota</taxon>
        <taxon>Clostridia</taxon>
        <taxon>Neomoorellales</taxon>
        <taxon>Neomoorellaceae</taxon>
        <taxon>Neomoorella</taxon>
    </lineage>
</organism>
<feature type="active site" description="Proton acceptor" evidence="9">
    <location>
        <position position="51"/>
    </location>
</feature>
<evidence type="ECO:0000256" key="8">
    <source>
        <dbReference type="ARBA" id="ARBA00049047"/>
    </source>
</evidence>
<dbReference type="FunFam" id="3.20.20.70:FF:000037">
    <property type="entry name" value="Tryptophan synthase alpha chain"/>
    <property type="match status" value="1"/>
</dbReference>
<dbReference type="UniPathway" id="UPA00035">
    <property type="reaction ID" value="UER00044"/>
</dbReference>
<comment type="function">
    <text evidence="1 9">The alpha subunit is responsible for the aldol cleavage of indoleglycerol phosphate to indole and glyceraldehyde 3-phosphate.</text>
</comment>
<evidence type="ECO:0000256" key="1">
    <source>
        <dbReference type="ARBA" id="ARBA00003365"/>
    </source>
</evidence>
<dbReference type="RefSeq" id="WP_106004692.1">
    <property type="nucleotide sequence ID" value="NZ_CP136418.1"/>
</dbReference>
<dbReference type="PANTHER" id="PTHR43406">
    <property type="entry name" value="TRYPTOPHAN SYNTHASE, ALPHA CHAIN"/>
    <property type="match status" value="1"/>
</dbReference>
<dbReference type="PANTHER" id="PTHR43406:SF1">
    <property type="entry name" value="TRYPTOPHAN SYNTHASE ALPHA CHAIN, CHLOROPLASTIC"/>
    <property type="match status" value="1"/>
</dbReference>
<dbReference type="EC" id="4.2.1.20" evidence="9"/>
<accession>A0A2T0AVJ9</accession>
<dbReference type="GO" id="GO:0004834">
    <property type="term" value="F:tryptophan synthase activity"/>
    <property type="evidence" value="ECO:0007669"/>
    <property type="project" value="UniProtKB-UniRule"/>
</dbReference>
<keyword evidence="4 9" id="KW-0028">Amino-acid biosynthesis</keyword>
<evidence type="ECO:0000256" key="2">
    <source>
        <dbReference type="ARBA" id="ARBA00004733"/>
    </source>
</evidence>
<evidence type="ECO:0000313" key="12">
    <source>
        <dbReference type="Proteomes" id="UP000238415"/>
    </source>
</evidence>
<keyword evidence="7 9" id="KW-0456">Lyase</keyword>
<keyword evidence="6 9" id="KW-0057">Aromatic amino acid biosynthesis</keyword>
<dbReference type="OrthoDB" id="9804578at2"/>
<dbReference type="InterPro" id="IPR002028">
    <property type="entry name" value="Trp_synthase_suA"/>
</dbReference>
<keyword evidence="12" id="KW-1185">Reference proteome</keyword>
<keyword evidence="5 9" id="KW-0822">Tryptophan biosynthesis</keyword>
<name>A0A2T0AVJ9_9FIRM</name>
<feature type="active site" description="Proton acceptor" evidence="9">
    <location>
        <position position="62"/>
    </location>
</feature>
<dbReference type="GO" id="GO:0005829">
    <property type="term" value="C:cytosol"/>
    <property type="evidence" value="ECO:0007669"/>
    <property type="project" value="TreeGrafter"/>
</dbReference>
<evidence type="ECO:0000256" key="7">
    <source>
        <dbReference type="ARBA" id="ARBA00023239"/>
    </source>
</evidence>